<evidence type="ECO:0000256" key="1">
    <source>
        <dbReference type="ARBA" id="ARBA00005234"/>
    </source>
</evidence>
<dbReference type="SUPFAM" id="SSF54001">
    <property type="entry name" value="Cysteine proteinases"/>
    <property type="match status" value="1"/>
</dbReference>
<proteinExistence type="inferred from homology"/>
<dbReference type="InterPro" id="IPR003653">
    <property type="entry name" value="Peptidase_C48_C"/>
</dbReference>
<dbReference type="PANTHER" id="PTHR33018:SF31">
    <property type="entry name" value="TRANSPOSASE, PTTA_EN_SPM, PLANT"/>
    <property type="match status" value="1"/>
</dbReference>
<gene>
    <name evidence="6" type="ORF">Prudu_1231S000200</name>
</gene>
<comment type="similarity">
    <text evidence="1">Belongs to the peptidase C48 family.</text>
</comment>
<keyword evidence="2" id="KW-0645">Protease</keyword>
<evidence type="ECO:0000256" key="3">
    <source>
        <dbReference type="ARBA" id="ARBA00022801"/>
    </source>
</evidence>
<protein>
    <recommendedName>
        <fullName evidence="5">Ubiquitin-like protease family profile domain-containing protein</fullName>
    </recommendedName>
</protein>
<dbReference type="AlphaFoldDB" id="A0A5H2Y370"/>
<evidence type="ECO:0000313" key="6">
    <source>
        <dbReference type="EMBL" id="BBN69891.1"/>
    </source>
</evidence>
<feature type="domain" description="Ubiquitin-like protease family profile" evidence="5">
    <location>
        <begin position="189"/>
        <end position="375"/>
    </location>
</feature>
<dbReference type="InterPro" id="IPR038765">
    <property type="entry name" value="Papain-like_cys_pep_sf"/>
</dbReference>
<dbReference type="PROSITE" id="PS50600">
    <property type="entry name" value="ULP_PROTEASE"/>
    <property type="match status" value="1"/>
</dbReference>
<evidence type="ECO:0000256" key="4">
    <source>
        <dbReference type="SAM" id="MobiDB-lite"/>
    </source>
</evidence>
<sequence length="415" mass="47293">DELQKQVSEGKVSVYGSNDVLTMALGPEHPGRVRGVGSGISPRQYFNLPKPQRVSFDDRLKDSLRVLLQEETKKMEAKAREEALRMEARTKQLVEAEREHFLSQLSQLIPNFDPSMLKPRISQSPKNPMSDKASCSGGDVRSLHFEDDTAKNGKHQEDEEKEEEKKDEEKEEEKQEEKEKEDEEKHDDKVIEVGDYSNMEAPSSLKTLCRYVETTLVPEVNAIPSSCLKILHNLQAWKKLELLWLLYLHDVLKQANMCSMVGFIDPATVSANSGTIADRSRLVAARLQKTDGEQIFMMPYNPGRHWILLIVRAKRETVYFLDPLPGHRVVDEEAKNIVNSRAGRKAVIWKTLSGTPKQPSSVECGYYVMRFMRDIIMDPSLAFENKYAKGNQEASYPKKQLMKSGMNGQSLFPNY</sequence>
<feature type="non-terminal residue" evidence="6">
    <location>
        <position position="1"/>
    </location>
</feature>
<dbReference type="Pfam" id="PF02902">
    <property type="entry name" value="Peptidase_C48"/>
    <property type="match status" value="1"/>
</dbReference>
<dbReference type="GO" id="GO:0006508">
    <property type="term" value="P:proteolysis"/>
    <property type="evidence" value="ECO:0007669"/>
    <property type="project" value="UniProtKB-KW"/>
</dbReference>
<feature type="region of interest" description="Disordered" evidence="4">
    <location>
        <begin position="112"/>
        <end position="192"/>
    </location>
</feature>
<dbReference type="PANTHER" id="PTHR33018">
    <property type="entry name" value="OS10G0338966 PROTEIN-RELATED"/>
    <property type="match status" value="1"/>
</dbReference>
<feature type="compositionally biased region" description="Basic and acidic residues" evidence="4">
    <location>
        <begin position="141"/>
        <end position="178"/>
    </location>
</feature>
<evidence type="ECO:0000256" key="2">
    <source>
        <dbReference type="ARBA" id="ARBA00022670"/>
    </source>
</evidence>
<dbReference type="GO" id="GO:0008234">
    <property type="term" value="F:cysteine-type peptidase activity"/>
    <property type="evidence" value="ECO:0007669"/>
    <property type="project" value="InterPro"/>
</dbReference>
<organism evidence="6">
    <name type="scientific">Prunus dulcis</name>
    <name type="common">Almond</name>
    <name type="synonym">Amygdalus dulcis</name>
    <dbReference type="NCBI Taxonomy" id="3755"/>
    <lineage>
        <taxon>Eukaryota</taxon>
        <taxon>Viridiplantae</taxon>
        <taxon>Streptophyta</taxon>
        <taxon>Embryophyta</taxon>
        <taxon>Tracheophyta</taxon>
        <taxon>Spermatophyta</taxon>
        <taxon>Magnoliopsida</taxon>
        <taxon>eudicotyledons</taxon>
        <taxon>Gunneridae</taxon>
        <taxon>Pentapetalae</taxon>
        <taxon>rosids</taxon>
        <taxon>fabids</taxon>
        <taxon>Rosales</taxon>
        <taxon>Rosaceae</taxon>
        <taxon>Amygdaloideae</taxon>
        <taxon>Amygdaleae</taxon>
        <taxon>Prunus</taxon>
    </lineage>
</organism>
<keyword evidence="3" id="KW-0378">Hydrolase</keyword>
<accession>A0A5H2Y370</accession>
<reference evidence="6" key="1">
    <citation type="journal article" date="2019" name="Science">
        <title>Mutation of a bHLH transcription factor allowed almond domestication.</title>
        <authorList>
            <person name="Sanchez-Perez R."/>
            <person name="Pavan S."/>
            <person name="Mazzeo R."/>
            <person name="Moldovan C."/>
            <person name="Aiese Cigliano R."/>
            <person name="Del Cueto J."/>
            <person name="Ricciardi F."/>
            <person name="Lotti C."/>
            <person name="Ricciardi L."/>
            <person name="Dicenta F."/>
            <person name="Lopez-Marques R.L."/>
            <person name="Lindberg Moller B."/>
        </authorList>
    </citation>
    <scope>NUCLEOTIDE SEQUENCE</scope>
</reference>
<dbReference type="Gene3D" id="3.40.395.10">
    <property type="entry name" value="Adenoviral Proteinase, Chain A"/>
    <property type="match status" value="1"/>
</dbReference>
<name>A0A5H2Y370_PRUDU</name>
<evidence type="ECO:0000259" key="5">
    <source>
        <dbReference type="PROSITE" id="PS50600"/>
    </source>
</evidence>
<dbReference type="EMBL" id="AP021568">
    <property type="protein sequence ID" value="BBN69891.1"/>
    <property type="molecule type" value="Genomic_DNA"/>
</dbReference>